<protein>
    <submittedName>
        <fullName evidence="1">Uncharacterized protein</fullName>
    </submittedName>
</protein>
<proteinExistence type="predicted"/>
<sequence length="80" mass="9652">MSDLKPANENRWYVLMTLYGEQDGDEIDWALHEKNVAAWNSKINEVNDRRTWRKIEKKFKGRLPSNEDRQKIQEEIPKLH</sequence>
<dbReference type="OrthoDB" id="7876799at2"/>
<dbReference type="AlphaFoldDB" id="A0A1X6ZC88"/>
<organism evidence="1 2">
    <name type="scientific">Roseovarius albus</name>
    <dbReference type="NCBI Taxonomy" id="1247867"/>
    <lineage>
        <taxon>Bacteria</taxon>
        <taxon>Pseudomonadati</taxon>
        <taxon>Pseudomonadota</taxon>
        <taxon>Alphaproteobacteria</taxon>
        <taxon>Rhodobacterales</taxon>
        <taxon>Roseobacteraceae</taxon>
        <taxon>Roseovarius</taxon>
    </lineage>
</organism>
<dbReference type="Proteomes" id="UP000193061">
    <property type="component" value="Unassembled WGS sequence"/>
</dbReference>
<name>A0A1X6ZC88_9RHOB</name>
<dbReference type="RefSeq" id="WP_143534429.1">
    <property type="nucleotide sequence ID" value="NZ_FWFX01000006.1"/>
</dbReference>
<accession>A0A1X6ZC88</accession>
<evidence type="ECO:0000313" key="2">
    <source>
        <dbReference type="Proteomes" id="UP000193061"/>
    </source>
</evidence>
<reference evidence="1 2" key="1">
    <citation type="submission" date="2017-03" db="EMBL/GenBank/DDBJ databases">
        <authorList>
            <person name="Afonso C.L."/>
            <person name="Miller P.J."/>
            <person name="Scott M.A."/>
            <person name="Spackman E."/>
            <person name="Goraichik I."/>
            <person name="Dimitrov K.M."/>
            <person name="Suarez D.L."/>
            <person name="Swayne D.E."/>
        </authorList>
    </citation>
    <scope>NUCLEOTIDE SEQUENCE [LARGE SCALE GENOMIC DNA]</scope>
    <source>
        <strain evidence="1 2">CECT 7450</strain>
    </source>
</reference>
<evidence type="ECO:0000313" key="1">
    <source>
        <dbReference type="EMBL" id="SLN47087.1"/>
    </source>
</evidence>
<keyword evidence="2" id="KW-1185">Reference proteome</keyword>
<dbReference type="EMBL" id="FWFX01000006">
    <property type="protein sequence ID" value="SLN47087.1"/>
    <property type="molecule type" value="Genomic_DNA"/>
</dbReference>
<gene>
    <name evidence="1" type="ORF">ROA7450_02326</name>
</gene>